<evidence type="ECO:0000259" key="5">
    <source>
        <dbReference type="Pfam" id="PF01814"/>
    </source>
</evidence>
<accession>B3E1M2</accession>
<dbReference type="Pfam" id="PF01814">
    <property type="entry name" value="Hemerythrin"/>
    <property type="match status" value="1"/>
</dbReference>
<keyword evidence="7" id="KW-1185">Reference proteome</keyword>
<dbReference type="InterPro" id="IPR012312">
    <property type="entry name" value="Hemerythrin-like"/>
</dbReference>
<keyword evidence="4" id="KW-0408">Iron</keyword>
<reference evidence="6 7" key="1">
    <citation type="submission" date="2008-05" db="EMBL/GenBank/DDBJ databases">
        <title>Complete sequence of chromosome of Geobacter lovleyi SZ.</title>
        <authorList>
            <consortium name="US DOE Joint Genome Institute"/>
            <person name="Lucas S."/>
            <person name="Copeland A."/>
            <person name="Lapidus A."/>
            <person name="Glavina del Rio T."/>
            <person name="Dalin E."/>
            <person name="Tice H."/>
            <person name="Bruce D."/>
            <person name="Goodwin L."/>
            <person name="Pitluck S."/>
            <person name="Chertkov O."/>
            <person name="Meincke L."/>
            <person name="Brettin T."/>
            <person name="Detter J.C."/>
            <person name="Han C."/>
            <person name="Tapia R."/>
            <person name="Kuske C.R."/>
            <person name="Schmutz J."/>
            <person name="Larimer F."/>
            <person name="Land M."/>
            <person name="Hauser L."/>
            <person name="Kyrpides N."/>
            <person name="Mikhailova N."/>
            <person name="Sung Y."/>
            <person name="Fletcher K.E."/>
            <person name="Ritalahti K.M."/>
            <person name="Loeffler F.E."/>
            <person name="Richardson P."/>
        </authorList>
    </citation>
    <scope>NUCLEOTIDE SEQUENCE [LARGE SCALE GENOMIC DNA]</scope>
    <source>
        <strain evidence="7">ATCC BAA-1151 / DSM 17278 / SZ</strain>
    </source>
</reference>
<name>B3E1M2_TRIL1</name>
<comment type="similarity">
    <text evidence="1">Belongs to the hemerythrin family.</text>
</comment>
<dbReference type="Gene3D" id="1.20.120.50">
    <property type="entry name" value="Hemerythrin-like"/>
    <property type="match status" value="1"/>
</dbReference>
<dbReference type="RefSeq" id="WP_012468471.1">
    <property type="nucleotide sequence ID" value="NC_010814.1"/>
</dbReference>
<evidence type="ECO:0000256" key="3">
    <source>
        <dbReference type="ARBA" id="ARBA00022723"/>
    </source>
</evidence>
<dbReference type="InterPro" id="IPR035938">
    <property type="entry name" value="Hemerythrin-like_sf"/>
</dbReference>
<dbReference type="Proteomes" id="UP000002420">
    <property type="component" value="Chromosome"/>
</dbReference>
<dbReference type="NCBIfam" id="NF033749">
    <property type="entry name" value="bact_hemeryth"/>
    <property type="match status" value="1"/>
</dbReference>
<dbReference type="NCBIfam" id="NF002007">
    <property type="entry name" value="PRK00808.1"/>
    <property type="match status" value="1"/>
</dbReference>
<dbReference type="NCBIfam" id="TIGR02481">
    <property type="entry name" value="hemeryth_dom"/>
    <property type="match status" value="1"/>
</dbReference>
<protein>
    <submittedName>
        <fullName evidence="6">Hemerythrin-like metal-binding protein</fullName>
    </submittedName>
</protein>
<sequence>MALLLWGPMLEVGVKEIDTQHRKLVDLANELSDAQMAGKAKDVLGKTLSELVRYTVTHFSTEERLMDQHKYPAAVDHKQQHKDLVKTVSDFKAKFDKGDAALSQEIMHFLRDWLTKHIMNTDKAFARDLIQKGVK</sequence>
<evidence type="ECO:0000256" key="2">
    <source>
        <dbReference type="ARBA" id="ARBA00022621"/>
    </source>
</evidence>
<keyword evidence="3" id="KW-0479">Metal-binding</keyword>
<evidence type="ECO:0000256" key="1">
    <source>
        <dbReference type="ARBA" id="ARBA00010587"/>
    </source>
</evidence>
<dbReference type="PROSITE" id="PS00550">
    <property type="entry name" value="HEMERYTHRINS"/>
    <property type="match status" value="1"/>
</dbReference>
<dbReference type="PANTHER" id="PTHR37164:SF1">
    <property type="entry name" value="BACTERIOHEMERYTHRIN"/>
    <property type="match status" value="1"/>
</dbReference>
<dbReference type="PANTHER" id="PTHR37164">
    <property type="entry name" value="BACTERIOHEMERYTHRIN"/>
    <property type="match status" value="1"/>
</dbReference>
<dbReference type="SUPFAM" id="SSF47188">
    <property type="entry name" value="Hemerythrin-like"/>
    <property type="match status" value="1"/>
</dbReference>
<gene>
    <name evidence="6" type="ordered locus">Glov_0386</name>
</gene>
<feature type="domain" description="Hemerythrin-like" evidence="5">
    <location>
        <begin position="13"/>
        <end position="125"/>
    </location>
</feature>
<dbReference type="GO" id="GO:0046872">
    <property type="term" value="F:metal ion binding"/>
    <property type="evidence" value="ECO:0007669"/>
    <property type="project" value="UniProtKB-KW"/>
</dbReference>
<keyword evidence="2" id="KW-0813">Transport</keyword>
<dbReference type="KEGG" id="glo:Glov_0386"/>
<proteinExistence type="inferred from homology"/>
<dbReference type="GO" id="GO:0005344">
    <property type="term" value="F:oxygen carrier activity"/>
    <property type="evidence" value="ECO:0007669"/>
    <property type="project" value="UniProtKB-KW"/>
</dbReference>
<dbReference type="EMBL" id="CP001089">
    <property type="protein sequence ID" value="ACD94114.1"/>
    <property type="molecule type" value="Genomic_DNA"/>
</dbReference>
<dbReference type="InterPro" id="IPR050669">
    <property type="entry name" value="Hemerythrin"/>
</dbReference>
<dbReference type="InterPro" id="IPR016131">
    <property type="entry name" value="Haemerythrin_Fe_BS"/>
</dbReference>
<organism evidence="6 7">
    <name type="scientific">Trichlorobacter lovleyi (strain ATCC BAA-1151 / DSM 17278 / SZ)</name>
    <name type="common">Geobacter lovleyi</name>
    <dbReference type="NCBI Taxonomy" id="398767"/>
    <lineage>
        <taxon>Bacteria</taxon>
        <taxon>Pseudomonadati</taxon>
        <taxon>Thermodesulfobacteriota</taxon>
        <taxon>Desulfuromonadia</taxon>
        <taxon>Geobacterales</taxon>
        <taxon>Geobacteraceae</taxon>
        <taxon>Trichlorobacter</taxon>
    </lineage>
</organism>
<keyword evidence="2" id="KW-0561">Oxygen transport</keyword>
<evidence type="ECO:0000313" key="6">
    <source>
        <dbReference type="EMBL" id="ACD94114.1"/>
    </source>
</evidence>
<dbReference type="HOGENOM" id="CLU_086902_2_1_7"/>
<dbReference type="STRING" id="398767.Glov_0386"/>
<dbReference type="AlphaFoldDB" id="B3E1M2"/>
<dbReference type="OrthoDB" id="9774644at2"/>
<evidence type="ECO:0000256" key="4">
    <source>
        <dbReference type="ARBA" id="ARBA00023004"/>
    </source>
</evidence>
<dbReference type="CDD" id="cd12107">
    <property type="entry name" value="Hemerythrin"/>
    <property type="match status" value="1"/>
</dbReference>
<evidence type="ECO:0000313" key="7">
    <source>
        <dbReference type="Proteomes" id="UP000002420"/>
    </source>
</evidence>
<dbReference type="eggNOG" id="COG2703">
    <property type="taxonomic scope" value="Bacteria"/>
</dbReference>
<dbReference type="InterPro" id="IPR012827">
    <property type="entry name" value="Hemerythrin_metal-bd"/>
</dbReference>